<keyword evidence="2" id="KW-0413">Isomerase</keyword>
<dbReference type="OrthoDB" id="9788221at2"/>
<protein>
    <submittedName>
        <fullName evidence="4">Phenazine biosynthesis protein PhzF family</fullName>
    </submittedName>
</protein>
<dbReference type="AlphaFoldDB" id="A6VV81"/>
<gene>
    <name evidence="4" type="ordered locus">Mmwyl1_1431</name>
</gene>
<dbReference type="PANTHER" id="PTHR13774">
    <property type="entry name" value="PHENAZINE BIOSYNTHESIS PROTEIN"/>
    <property type="match status" value="1"/>
</dbReference>
<dbReference type="SUPFAM" id="SSF54506">
    <property type="entry name" value="Diaminopimelate epimerase-like"/>
    <property type="match status" value="1"/>
</dbReference>
<name>A6VV81_MARMS</name>
<reference evidence="4" key="1">
    <citation type="submission" date="2007-06" db="EMBL/GenBank/DDBJ databases">
        <title>Complete sequence of Marinomonas sp. MWYL1.</title>
        <authorList>
            <consortium name="US DOE Joint Genome Institute"/>
            <person name="Copeland A."/>
            <person name="Lucas S."/>
            <person name="Lapidus A."/>
            <person name="Barry K."/>
            <person name="Glavina del Rio T."/>
            <person name="Dalin E."/>
            <person name="Tice H."/>
            <person name="Pitluck S."/>
            <person name="Kiss H."/>
            <person name="Brettin T."/>
            <person name="Bruce D."/>
            <person name="Detter J.C."/>
            <person name="Han C."/>
            <person name="Schmutz J."/>
            <person name="Larimer F."/>
            <person name="Land M."/>
            <person name="Hauser L."/>
            <person name="Kyrpides N."/>
            <person name="Kim E."/>
            <person name="Johnston A.W.B."/>
            <person name="Todd J.D."/>
            <person name="Rogers R."/>
            <person name="Wexler M."/>
            <person name="Bond P.L."/>
            <person name="Li Y."/>
            <person name="Richardson P."/>
        </authorList>
    </citation>
    <scope>NUCLEOTIDE SEQUENCE [LARGE SCALE GENOMIC DNA]</scope>
    <source>
        <strain evidence="4">MWYL1</strain>
    </source>
</reference>
<dbReference type="GO" id="GO:0016853">
    <property type="term" value="F:isomerase activity"/>
    <property type="evidence" value="ECO:0007669"/>
    <property type="project" value="UniProtKB-KW"/>
</dbReference>
<dbReference type="PANTHER" id="PTHR13774:SF17">
    <property type="entry name" value="PHENAZINE BIOSYNTHESIS-LIKE DOMAIN-CONTAINING PROTEIN"/>
    <property type="match status" value="1"/>
</dbReference>
<dbReference type="InterPro" id="IPR003719">
    <property type="entry name" value="Phenazine_PhzF-like"/>
</dbReference>
<comment type="similarity">
    <text evidence="1">Belongs to the PhzF family.</text>
</comment>
<dbReference type="HOGENOM" id="CLU_048756_2_1_6"/>
<sequence length="268" mass="29272">MELDIYQVDSFTSVPFKGNPAGVCITENELDESLMFSIAEEMAVSETAFLSVSNMRLRWFTPKVEVNLCGHGTLAVAHILKKNGFVSCGETLMFDTLSGALSVTVQDKTIDMDFPSATISTVVDDHATLLEHLGINPNNVVFFGRFDAKFIIEIDSNDRLLDLNPNFDGLKALPGRGVVVTAKSPSNEVDFVSRYFAPWVGVNEDPVTGSAHCALAVYWQGKLNKNRLKGYQASARGGFVEVELLDNKRVKLIGSAVTTLKGKICISE</sequence>
<evidence type="ECO:0000256" key="2">
    <source>
        <dbReference type="ARBA" id="ARBA00023235"/>
    </source>
</evidence>
<evidence type="ECO:0000256" key="1">
    <source>
        <dbReference type="ARBA" id="ARBA00008270"/>
    </source>
</evidence>
<dbReference type="GO" id="GO:0005737">
    <property type="term" value="C:cytoplasm"/>
    <property type="evidence" value="ECO:0007669"/>
    <property type="project" value="TreeGrafter"/>
</dbReference>
<organism evidence="4">
    <name type="scientific">Marinomonas sp. (strain MWYL1)</name>
    <dbReference type="NCBI Taxonomy" id="400668"/>
    <lineage>
        <taxon>Bacteria</taxon>
        <taxon>Pseudomonadati</taxon>
        <taxon>Pseudomonadota</taxon>
        <taxon>Gammaproteobacteria</taxon>
        <taxon>Oceanospirillales</taxon>
        <taxon>Oceanospirillaceae</taxon>
        <taxon>Marinomonas</taxon>
    </lineage>
</organism>
<dbReference type="EMBL" id="CP000749">
    <property type="protein sequence ID" value="ABR70360.1"/>
    <property type="molecule type" value="Genomic_DNA"/>
</dbReference>
<evidence type="ECO:0000256" key="3">
    <source>
        <dbReference type="PIRSR" id="PIRSR016184-1"/>
    </source>
</evidence>
<proteinExistence type="inferred from homology"/>
<dbReference type="NCBIfam" id="TIGR00654">
    <property type="entry name" value="PhzF_family"/>
    <property type="match status" value="1"/>
</dbReference>
<dbReference type="PIRSF" id="PIRSF016184">
    <property type="entry name" value="PhzC_PhzF"/>
    <property type="match status" value="1"/>
</dbReference>
<dbReference type="Pfam" id="PF02567">
    <property type="entry name" value="PhzC-PhzF"/>
    <property type="match status" value="1"/>
</dbReference>
<accession>A6VV81</accession>
<dbReference type="eggNOG" id="COG0384">
    <property type="taxonomic scope" value="Bacteria"/>
</dbReference>
<dbReference type="STRING" id="400668.Mmwyl1_1431"/>
<dbReference type="Gene3D" id="3.10.310.10">
    <property type="entry name" value="Diaminopimelate Epimerase, Chain A, domain 1"/>
    <property type="match status" value="2"/>
</dbReference>
<evidence type="ECO:0000313" key="4">
    <source>
        <dbReference type="EMBL" id="ABR70360.1"/>
    </source>
</evidence>
<feature type="active site" evidence="3">
    <location>
        <position position="46"/>
    </location>
</feature>
<dbReference type="KEGG" id="mmw:Mmwyl1_1431"/>